<evidence type="ECO:0000313" key="2">
    <source>
        <dbReference type="Proteomes" id="UP000314294"/>
    </source>
</evidence>
<protein>
    <submittedName>
        <fullName evidence="1">Uncharacterized protein</fullName>
    </submittedName>
</protein>
<accession>A0A4Z2FZN1</accession>
<dbReference type="Proteomes" id="UP000314294">
    <property type="component" value="Unassembled WGS sequence"/>
</dbReference>
<keyword evidence="2" id="KW-1185">Reference proteome</keyword>
<sequence length="276" mass="29728">MLTNGLSKVIIDNREDLLYDVLDLRQHGGLQRDVVRVQQVQPELVEEHLVAVLVAAVVVRVLLLDAVVGQVAGHVLQVGAVVGLGGRPQNALPVQVDVVLMVHEHPAPKRRRIQQRLLQVLLDDVHLPLVIDVLQQLSGVVGYQDASTCSQEELTLQLQHGGHVKGVYHRGQEDFPLVRLGVALQVADAVCSRGHGGLEVGGVDDVGLWEPVAGVGQLGAGLYEPEGRDTPLPLAGREEDFGDFRVNGAVVVARDKREHRAVHGSRGTRGDVRAPG</sequence>
<dbReference type="AlphaFoldDB" id="A0A4Z2FZN1"/>
<organism evidence="1 2">
    <name type="scientific">Liparis tanakae</name>
    <name type="common">Tanaka's snailfish</name>
    <dbReference type="NCBI Taxonomy" id="230148"/>
    <lineage>
        <taxon>Eukaryota</taxon>
        <taxon>Metazoa</taxon>
        <taxon>Chordata</taxon>
        <taxon>Craniata</taxon>
        <taxon>Vertebrata</taxon>
        <taxon>Euteleostomi</taxon>
        <taxon>Actinopterygii</taxon>
        <taxon>Neopterygii</taxon>
        <taxon>Teleostei</taxon>
        <taxon>Neoteleostei</taxon>
        <taxon>Acanthomorphata</taxon>
        <taxon>Eupercaria</taxon>
        <taxon>Perciformes</taxon>
        <taxon>Cottioidei</taxon>
        <taxon>Cottales</taxon>
        <taxon>Liparidae</taxon>
        <taxon>Liparis</taxon>
    </lineage>
</organism>
<gene>
    <name evidence="1" type="ORF">EYF80_043368</name>
</gene>
<dbReference type="EMBL" id="SRLO01000788">
    <property type="protein sequence ID" value="TNN46451.1"/>
    <property type="molecule type" value="Genomic_DNA"/>
</dbReference>
<proteinExistence type="predicted"/>
<evidence type="ECO:0000313" key="1">
    <source>
        <dbReference type="EMBL" id="TNN46451.1"/>
    </source>
</evidence>
<reference evidence="1 2" key="1">
    <citation type="submission" date="2019-03" db="EMBL/GenBank/DDBJ databases">
        <title>First draft genome of Liparis tanakae, snailfish: a comprehensive survey of snailfish specific genes.</title>
        <authorList>
            <person name="Kim W."/>
            <person name="Song I."/>
            <person name="Jeong J.-H."/>
            <person name="Kim D."/>
            <person name="Kim S."/>
            <person name="Ryu S."/>
            <person name="Song J.Y."/>
            <person name="Lee S.K."/>
        </authorList>
    </citation>
    <scope>NUCLEOTIDE SEQUENCE [LARGE SCALE GENOMIC DNA]</scope>
    <source>
        <tissue evidence="1">Muscle</tissue>
    </source>
</reference>
<name>A0A4Z2FZN1_9TELE</name>
<comment type="caution">
    <text evidence="1">The sequence shown here is derived from an EMBL/GenBank/DDBJ whole genome shotgun (WGS) entry which is preliminary data.</text>
</comment>